<evidence type="ECO:0000256" key="1">
    <source>
        <dbReference type="SAM" id="MobiDB-lite"/>
    </source>
</evidence>
<proteinExistence type="predicted"/>
<evidence type="ECO:0000313" key="3">
    <source>
        <dbReference type="Proteomes" id="UP000521943"/>
    </source>
</evidence>
<sequence length="472" mass="51892">MRRKRGYALGQYTCINLTGRAGECTGVTQWNRGTSERDSTQTISPCYPFLSEDWGGCFSGGGKHREKARKRIETSERYSRCSAAGVSRSLHTTSLTARARHPALLVVFAVLDDDELSAAWGPDTTFELKAWSRQPPRPPPSVPVSFNDPVRHGLRRYGFTLSKEYKAPSRAHKKENPFHSELPLPKTEAGPCTISTVPPTHVLAYPDAAPRLTCRRLIAMPDFRRRCKAAVMSSECRGSSAQAGSENHVTQIPPSRSSQRARHSARCVNTRRWTLHPDRAPPGQIVGVDSWLLECRVNGGHRVRPCASTTGLFHLPAPFKTTTCARIFRSQVHARAFVLGGDALPSLCRTLPRAGTWKSSARSRGSFLDAESRQLERSPSLGVARAAEGVGQIFEAVGGSYELSDDTSTHPKTLYVKGADNGKLAPKLEGIKSAERRYSGHRNAREVASWVGIACKSPFSWVIEDTSGDNRM</sequence>
<dbReference type="AlphaFoldDB" id="A0A8H6HZR2"/>
<dbReference type="EMBL" id="JACGCI010000030">
    <property type="protein sequence ID" value="KAF6755429.1"/>
    <property type="molecule type" value="Genomic_DNA"/>
</dbReference>
<dbReference type="Proteomes" id="UP000521943">
    <property type="component" value="Unassembled WGS sequence"/>
</dbReference>
<reference evidence="2 3" key="1">
    <citation type="submission" date="2020-07" db="EMBL/GenBank/DDBJ databases">
        <title>Comparative genomics of pyrophilous fungi reveals a link between fire events and developmental genes.</title>
        <authorList>
            <consortium name="DOE Joint Genome Institute"/>
            <person name="Steindorff A.S."/>
            <person name="Carver A."/>
            <person name="Calhoun S."/>
            <person name="Stillman K."/>
            <person name="Liu H."/>
            <person name="Lipzen A."/>
            <person name="Pangilinan J."/>
            <person name="Labutti K."/>
            <person name="Bruns T.D."/>
            <person name="Grigoriev I.V."/>
        </authorList>
    </citation>
    <scope>NUCLEOTIDE SEQUENCE [LARGE SCALE GENOMIC DNA]</scope>
    <source>
        <strain evidence="2 3">CBS 144469</strain>
    </source>
</reference>
<organism evidence="2 3">
    <name type="scientific">Ephemerocybe angulata</name>
    <dbReference type="NCBI Taxonomy" id="980116"/>
    <lineage>
        <taxon>Eukaryota</taxon>
        <taxon>Fungi</taxon>
        <taxon>Dikarya</taxon>
        <taxon>Basidiomycota</taxon>
        <taxon>Agaricomycotina</taxon>
        <taxon>Agaricomycetes</taxon>
        <taxon>Agaricomycetidae</taxon>
        <taxon>Agaricales</taxon>
        <taxon>Agaricineae</taxon>
        <taxon>Psathyrellaceae</taxon>
        <taxon>Ephemerocybe</taxon>
    </lineage>
</organism>
<accession>A0A8H6HZR2</accession>
<keyword evidence="3" id="KW-1185">Reference proteome</keyword>
<feature type="region of interest" description="Disordered" evidence="1">
    <location>
        <begin position="240"/>
        <end position="263"/>
    </location>
</feature>
<gene>
    <name evidence="2" type="ORF">DFP72DRAFT_847588</name>
</gene>
<name>A0A8H6HZR2_9AGAR</name>
<protein>
    <submittedName>
        <fullName evidence="2">Uncharacterized protein</fullName>
    </submittedName>
</protein>
<feature type="compositionally biased region" description="Polar residues" evidence="1">
    <location>
        <begin position="240"/>
        <end position="254"/>
    </location>
</feature>
<comment type="caution">
    <text evidence="2">The sequence shown here is derived from an EMBL/GenBank/DDBJ whole genome shotgun (WGS) entry which is preliminary data.</text>
</comment>
<evidence type="ECO:0000313" key="2">
    <source>
        <dbReference type="EMBL" id="KAF6755429.1"/>
    </source>
</evidence>